<evidence type="ECO:0000256" key="1">
    <source>
        <dbReference type="SAM" id="Phobius"/>
    </source>
</evidence>
<organism evidence="2 3">
    <name type="scientific">Erwinia phage pEa_SNUABM_30</name>
    <dbReference type="NCBI Taxonomy" id="2869553"/>
    <lineage>
        <taxon>Viruses</taxon>
        <taxon>Duplodnaviria</taxon>
        <taxon>Heunggongvirae</taxon>
        <taxon>Uroviricota</taxon>
        <taxon>Caudoviricetes</taxon>
        <taxon>Alexandravirus</taxon>
        <taxon>Alexandravirus SNUABM30</taxon>
    </lineage>
</organism>
<keyword evidence="1" id="KW-0472">Membrane</keyword>
<keyword evidence="1" id="KW-1133">Transmembrane helix</keyword>
<dbReference type="Proteomes" id="UP000827754">
    <property type="component" value="Segment"/>
</dbReference>
<feature type="transmembrane region" description="Helical" evidence="1">
    <location>
        <begin position="35"/>
        <end position="52"/>
    </location>
</feature>
<keyword evidence="1" id="KW-0812">Transmembrane</keyword>
<reference evidence="2 3" key="1">
    <citation type="submission" date="2021-06" db="EMBL/GenBank/DDBJ databases">
        <title>Complete genome sequence of Erwinia phage pEa_SNUABM_30.</title>
        <authorList>
            <person name="Kim S.G."/>
            <person name="Park S.C."/>
        </authorList>
    </citation>
    <scope>NUCLEOTIDE SEQUENCE [LARGE SCALE GENOMIC DNA]</scope>
</reference>
<gene>
    <name evidence="2" type="ORF">pEaSNUABM30_00266</name>
</gene>
<name>A0AAE8XMT8_9CAUD</name>
<dbReference type="EMBL" id="MZ443778">
    <property type="protein sequence ID" value="UAW53384.1"/>
    <property type="molecule type" value="Genomic_DNA"/>
</dbReference>
<sequence>MNRRMIALLALVIFCLVGAVASAEAANHYNIMLCLGLTLMFLAGFFICVECFRKTSWEQQNKKDKKNG</sequence>
<accession>A0AAE8XMT8</accession>
<evidence type="ECO:0000313" key="2">
    <source>
        <dbReference type="EMBL" id="UAW53384.1"/>
    </source>
</evidence>
<proteinExistence type="predicted"/>
<protein>
    <submittedName>
        <fullName evidence="2">Uncharacterized protein</fullName>
    </submittedName>
</protein>
<keyword evidence="3" id="KW-1185">Reference proteome</keyword>
<evidence type="ECO:0000313" key="3">
    <source>
        <dbReference type="Proteomes" id="UP000827754"/>
    </source>
</evidence>